<dbReference type="eggNOG" id="arCOG05586">
    <property type="taxonomic scope" value="Archaea"/>
</dbReference>
<feature type="domain" description="ACT" evidence="1">
    <location>
        <begin position="20"/>
        <end position="93"/>
    </location>
</feature>
<dbReference type="Proteomes" id="UP000002654">
    <property type="component" value="Chromosome"/>
</dbReference>
<keyword evidence="3" id="KW-1185">Reference proteome</keyword>
<proteinExistence type="predicted"/>
<dbReference type="EMBL" id="FN869859">
    <property type="protein sequence ID" value="CCC81583.1"/>
    <property type="molecule type" value="Genomic_DNA"/>
</dbReference>
<evidence type="ECO:0000259" key="1">
    <source>
        <dbReference type="PROSITE" id="PS51671"/>
    </source>
</evidence>
<dbReference type="KEGG" id="ttn:TTX_0931"/>
<dbReference type="GeneID" id="11261824"/>
<dbReference type="CDD" id="cd02116">
    <property type="entry name" value="ACT"/>
    <property type="match status" value="1"/>
</dbReference>
<dbReference type="RefSeq" id="WP_014126839.1">
    <property type="nucleotide sequence ID" value="NC_016070.1"/>
</dbReference>
<dbReference type="InterPro" id="IPR002912">
    <property type="entry name" value="ACT_dom"/>
</dbReference>
<dbReference type="AlphaFoldDB" id="G4RPT8"/>
<reference evidence="2 3" key="1">
    <citation type="journal article" date="2011" name="PLoS ONE">
        <title>The complete genome sequence of Thermoproteus tenax: a physiologically versatile member of the Crenarchaeota.</title>
        <authorList>
            <person name="Siebers B."/>
            <person name="Zaparty M."/>
            <person name="Raddatz G."/>
            <person name="Tjaden B."/>
            <person name="Albers S.V."/>
            <person name="Bell S.D."/>
            <person name="Blombach F."/>
            <person name="Kletzin A."/>
            <person name="Kyrpides N."/>
            <person name="Lanz C."/>
            <person name="Plagens A."/>
            <person name="Rampp M."/>
            <person name="Rosinus A."/>
            <person name="von Jan M."/>
            <person name="Makarova K.S."/>
            <person name="Klenk H.P."/>
            <person name="Schuster S.C."/>
            <person name="Hensel R."/>
        </authorList>
    </citation>
    <scope>NUCLEOTIDE SEQUENCE [LARGE SCALE GENOMIC DNA]</scope>
    <source>
        <strain evidence="3">ATCC 35583 / DSM 2078 / JCM 9277 / NBRC 100435 / Kra 1</strain>
    </source>
</reference>
<sequence>MLNREIYLIVNNLGGRIGEFLIELNYDQPGILAALSNVFADNNANILNIALDSGRTKMHFIVDITSVEEQDLEDLPKKLGMFAFTKRVHYRYVSKRIFVPRWIVHVINNEPALALERDFVAKINDLERLAVDIAKRDAEIIKSALQNGDIDELREAVYIVQLRGLATVQEDASTANVVNVKYCRTIYPMFRRYIETLISSISNRSYRLIDEGACIRLQIA</sequence>
<evidence type="ECO:0000313" key="3">
    <source>
        <dbReference type="Proteomes" id="UP000002654"/>
    </source>
</evidence>
<dbReference type="Pfam" id="PF01842">
    <property type="entry name" value="ACT"/>
    <property type="match status" value="1"/>
</dbReference>
<gene>
    <name evidence="2" type="ordered locus">TTX_0931</name>
</gene>
<accession>G4RPT8</accession>
<dbReference type="HOGENOM" id="CLU_1264601_0_0_2"/>
<dbReference type="SUPFAM" id="SSF55021">
    <property type="entry name" value="ACT-like"/>
    <property type="match status" value="1"/>
</dbReference>
<dbReference type="PROSITE" id="PS51671">
    <property type="entry name" value="ACT"/>
    <property type="match status" value="1"/>
</dbReference>
<name>G4RPT8_THETK</name>
<organism evidence="2 3">
    <name type="scientific">Thermoproteus tenax (strain ATCC 35583 / DSM 2078 / JCM 9277 / NBRC 100435 / Kra 1)</name>
    <dbReference type="NCBI Taxonomy" id="768679"/>
    <lineage>
        <taxon>Archaea</taxon>
        <taxon>Thermoproteota</taxon>
        <taxon>Thermoprotei</taxon>
        <taxon>Thermoproteales</taxon>
        <taxon>Thermoproteaceae</taxon>
        <taxon>Thermoproteus</taxon>
    </lineage>
</organism>
<dbReference type="InterPro" id="IPR045865">
    <property type="entry name" value="ACT-like_dom_sf"/>
</dbReference>
<evidence type="ECO:0000313" key="2">
    <source>
        <dbReference type="EMBL" id="CCC81583.1"/>
    </source>
</evidence>
<dbReference type="PATRIC" id="fig|768679.9.peg.941"/>
<dbReference type="PaxDb" id="768679-TTX_0931"/>
<dbReference type="Gene3D" id="3.30.70.260">
    <property type="match status" value="1"/>
</dbReference>
<protein>
    <submittedName>
        <fullName evidence="2">ACT domain-containing protein</fullName>
    </submittedName>
</protein>